<dbReference type="OrthoDB" id="9773956at2"/>
<dbReference type="Pfam" id="PF02518">
    <property type="entry name" value="HATPase_c"/>
    <property type="match status" value="1"/>
</dbReference>
<dbReference type="Gene3D" id="3.30.565.10">
    <property type="entry name" value="Histidine kinase-like ATPase, C-terminal domain"/>
    <property type="match status" value="1"/>
</dbReference>
<dbReference type="Pfam" id="PF00512">
    <property type="entry name" value="HisKA"/>
    <property type="match status" value="1"/>
</dbReference>
<keyword evidence="8" id="KW-0472">Membrane</keyword>
<keyword evidence="6 10" id="KW-0418">Kinase</keyword>
<keyword evidence="8" id="KW-1133">Transmembrane helix</keyword>
<dbReference type="STRING" id="415015.SAMN05660462_00283"/>
<dbReference type="GO" id="GO:0016036">
    <property type="term" value="P:cellular response to phosphate starvation"/>
    <property type="evidence" value="ECO:0007669"/>
    <property type="project" value="TreeGrafter"/>
</dbReference>
<keyword evidence="7" id="KW-0902">Two-component regulatory system</keyword>
<dbReference type="InterPro" id="IPR004358">
    <property type="entry name" value="Sig_transdc_His_kin-like_C"/>
</dbReference>
<dbReference type="RefSeq" id="WP_091726182.1">
    <property type="nucleotide sequence ID" value="NZ_FNQE01000002.1"/>
</dbReference>
<evidence type="ECO:0000256" key="3">
    <source>
        <dbReference type="ARBA" id="ARBA00012438"/>
    </source>
</evidence>
<dbReference type="EC" id="2.7.13.3" evidence="3"/>
<evidence type="ECO:0000256" key="6">
    <source>
        <dbReference type="ARBA" id="ARBA00022777"/>
    </source>
</evidence>
<dbReference type="InterPro" id="IPR050351">
    <property type="entry name" value="BphY/WalK/GraS-like"/>
</dbReference>
<organism evidence="10 11">
    <name type="scientific">Proteiniborus ethanoligenes</name>
    <dbReference type="NCBI Taxonomy" id="415015"/>
    <lineage>
        <taxon>Bacteria</taxon>
        <taxon>Bacillati</taxon>
        <taxon>Bacillota</taxon>
        <taxon>Clostridia</taxon>
        <taxon>Eubacteriales</taxon>
        <taxon>Proteiniborus</taxon>
    </lineage>
</organism>
<dbReference type="PANTHER" id="PTHR45453:SF1">
    <property type="entry name" value="PHOSPHATE REGULON SENSOR PROTEIN PHOR"/>
    <property type="match status" value="1"/>
</dbReference>
<dbReference type="SMART" id="SM00388">
    <property type="entry name" value="HisKA"/>
    <property type="match status" value="1"/>
</dbReference>
<keyword evidence="8" id="KW-0812">Transmembrane</keyword>
<keyword evidence="4" id="KW-0597">Phosphoprotein</keyword>
<evidence type="ECO:0000313" key="10">
    <source>
        <dbReference type="EMBL" id="SDY54646.1"/>
    </source>
</evidence>
<dbReference type="InterPro" id="IPR003594">
    <property type="entry name" value="HATPase_dom"/>
</dbReference>
<dbReference type="SMART" id="SM00387">
    <property type="entry name" value="HATPase_c"/>
    <property type="match status" value="1"/>
</dbReference>
<evidence type="ECO:0000256" key="4">
    <source>
        <dbReference type="ARBA" id="ARBA00022553"/>
    </source>
</evidence>
<accession>A0A1H3KRL3</accession>
<dbReference type="PROSITE" id="PS50109">
    <property type="entry name" value="HIS_KIN"/>
    <property type="match status" value="1"/>
</dbReference>
<dbReference type="SUPFAM" id="SSF47384">
    <property type="entry name" value="Homodimeric domain of signal transducing histidine kinase"/>
    <property type="match status" value="1"/>
</dbReference>
<dbReference type="PANTHER" id="PTHR45453">
    <property type="entry name" value="PHOSPHATE REGULON SENSOR PROTEIN PHOR"/>
    <property type="match status" value="1"/>
</dbReference>
<feature type="transmembrane region" description="Helical" evidence="8">
    <location>
        <begin position="12"/>
        <end position="32"/>
    </location>
</feature>
<dbReference type="Gene3D" id="1.10.287.130">
    <property type="match status" value="1"/>
</dbReference>
<evidence type="ECO:0000256" key="2">
    <source>
        <dbReference type="ARBA" id="ARBA00004370"/>
    </source>
</evidence>
<gene>
    <name evidence="10" type="ORF">SAMN05660462_00283</name>
</gene>
<dbReference type="InterPro" id="IPR036890">
    <property type="entry name" value="HATPase_C_sf"/>
</dbReference>
<keyword evidence="11" id="KW-1185">Reference proteome</keyword>
<evidence type="ECO:0000256" key="8">
    <source>
        <dbReference type="SAM" id="Phobius"/>
    </source>
</evidence>
<dbReference type="InterPro" id="IPR036097">
    <property type="entry name" value="HisK_dim/P_sf"/>
</dbReference>
<keyword evidence="5" id="KW-0808">Transferase</keyword>
<feature type="domain" description="Histidine kinase" evidence="9">
    <location>
        <begin position="106"/>
        <end position="316"/>
    </location>
</feature>
<protein>
    <recommendedName>
        <fullName evidence="3">histidine kinase</fullName>
        <ecNumber evidence="3">2.7.13.3</ecNumber>
    </recommendedName>
</protein>
<proteinExistence type="predicted"/>
<evidence type="ECO:0000313" key="11">
    <source>
        <dbReference type="Proteomes" id="UP000198625"/>
    </source>
</evidence>
<evidence type="ECO:0000256" key="7">
    <source>
        <dbReference type="ARBA" id="ARBA00023012"/>
    </source>
</evidence>
<dbReference type="InterPro" id="IPR005467">
    <property type="entry name" value="His_kinase_dom"/>
</dbReference>
<dbReference type="Proteomes" id="UP000198625">
    <property type="component" value="Unassembled WGS sequence"/>
</dbReference>
<dbReference type="AlphaFoldDB" id="A0A1H3KRL3"/>
<sequence>MNSIFIDKIALIFDFKSLALILSLTGFFLLFIKSYYKEKEIRSFTEFHKKTTENIISGSNSDYYPFFKDDRLNTVENNMRSIEKYINSEKNIIIEDKHKLQTIISDISHQAKTPIANIKMINEILLSRNLDKHQSKEFIKSMDREVSKLDFLMQSMITMSFLETGIMKFNSKVLPIYDTILSSLNSSMSLINEKEINIEVICSEDILVKHDPKWTAEAIYNVINNAAKFSPFKGNITIEAVQGQFYTSISIRDNGTGISNGNIRNIFSKFYSKGDENGSGIGLHLTERIIKGQNGYINVNSEINHGSEFILYLPND</sequence>
<reference evidence="10 11" key="1">
    <citation type="submission" date="2016-10" db="EMBL/GenBank/DDBJ databases">
        <authorList>
            <person name="de Groot N.N."/>
        </authorList>
    </citation>
    <scope>NUCLEOTIDE SEQUENCE [LARGE SCALE GENOMIC DNA]</scope>
    <source>
        <strain evidence="10 11">DSM 21650</strain>
    </source>
</reference>
<evidence type="ECO:0000256" key="1">
    <source>
        <dbReference type="ARBA" id="ARBA00000085"/>
    </source>
</evidence>
<dbReference type="CDD" id="cd00082">
    <property type="entry name" value="HisKA"/>
    <property type="match status" value="1"/>
</dbReference>
<dbReference type="EMBL" id="FNQE01000002">
    <property type="protein sequence ID" value="SDY54646.1"/>
    <property type="molecule type" value="Genomic_DNA"/>
</dbReference>
<dbReference type="GO" id="GO:0005886">
    <property type="term" value="C:plasma membrane"/>
    <property type="evidence" value="ECO:0007669"/>
    <property type="project" value="TreeGrafter"/>
</dbReference>
<evidence type="ECO:0000256" key="5">
    <source>
        <dbReference type="ARBA" id="ARBA00022679"/>
    </source>
</evidence>
<dbReference type="GO" id="GO:0000155">
    <property type="term" value="F:phosphorelay sensor kinase activity"/>
    <property type="evidence" value="ECO:0007669"/>
    <property type="project" value="InterPro"/>
</dbReference>
<comment type="catalytic activity">
    <reaction evidence="1">
        <text>ATP + protein L-histidine = ADP + protein N-phospho-L-histidine.</text>
        <dbReference type="EC" id="2.7.13.3"/>
    </reaction>
</comment>
<dbReference type="PRINTS" id="PR00344">
    <property type="entry name" value="BCTRLSENSOR"/>
</dbReference>
<name>A0A1H3KRL3_9FIRM</name>
<comment type="subcellular location">
    <subcellularLocation>
        <location evidence="2">Membrane</location>
    </subcellularLocation>
</comment>
<dbReference type="GO" id="GO:0004721">
    <property type="term" value="F:phosphoprotein phosphatase activity"/>
    <property type="evidence" value="ECO:0007669"/>
    <property type="project" value="TreeGrafter"/>
</dbReference>
<dbReference type="InterPro" id="IPR003661">
    <property type="entry name" value="HisK_dim/P_dom"/>
</dbReference>
<dbReference type="SUPFAM" id="SSF55874">
    <property type="entry name" value="ATPase domain of HSP90 chaperone/DNA topoisomerase II/histidine kinase"/>
    <property type="match status" value="1"/>
</dbReference>
<evidence type="ECO:0000259" key="9">
    <source>
        <dbReference type="PROSITE" id="PS50109"/>
    </source>
</evidence>